<sequence length="215" mass="25059">MANILNKKKLISLENYVFFFYQRTGKNLCIHVNKFGLVQHPLLSNVARDIWRWCEERNIYLFASYIASVDNVIADSESRISNTDTEWSLSIRAFNRINNTFGASLINTKVRTYISWVPDSWVFYAFPPIILLPRVLRKLYDDEATGVLVVPWWPSQPWFPMFHRLLISDLVWFAPSQSLLSSPCRPYHPEWKNLSLVAGKLSGKRSCCNPSQLQR</sequence>
<proteinExistence type="predicted"/>
<keyword evidence="2" id="KW-1185">Reference proteome</keyword>
<organism evidence="1 2">
    <name type="scientific">Mycetomoellerius zeteki</name>
    <dbReference type="NCBI Taxonomy" id="64791"/>
    <lineage>
        <taxon>Eukaryota</taxon>
        <taxon>Metazoa</taxon>
        <taxon>Ecdysozoa</taxon>
        <taxon>Arthropoda</taxon>
        <taxon>Hexapoda</taxon>
        <taxon>Insecta</taxon>
        <taxon>Pterygota</taxon>
        <taxon>Neoptera</taxon>
        <taxon>Endopterygota</taxon>
        <taxon>Hymenoptera</taxon>
        <taxon>Apocrita</taxon>
        <taxon>Aculeata</taxon>
        <taxon>Formicoidea</taxon>
        <taxon>Formicidae</taxon>
        <taxon>Myrmicinae</taxon>
        <taxon>Mycetomoellerius</taxon>
    </lineage>
</organism>
<dbReference type="Proteomes" id="UP000075809">
    <property type="component" value="Unassembled WGS sequence"/>
</dbReference>
<dbReference type="AlphaFoldDB" id="A0A151WWK2"/>
<dbReference type="EMBL" id="KQ982689">
    <property type="protein sequence ID" value="KYQ52282.1"/>
    <property type="molecule type" value="Genomic_DNA"/>
</dbReference>
<evidence type="ECO:0000313" key="1">
    <source>
        <dbReference type="EMBL" id="KYQ52282.1"/>
    </source>
</evidence>
<name>A0A151WWK2_9HYME</name>
<evidence type="ECO:0000313" key="2">
    <source>
        <dbReference type="Proteomes" id="UP000075809"/>
    </source>
</evidence>
<dbReference type="CDD" id="cd09275">
    <property type="entry name" value="RNase_HI_RT_DIRS1"/>
    <property type="match status" value="1"/>
</dbReference>
<accession>A0A151WWK2</accession>
<protein>
    <submittedName>
        <fullName evidence="1">Uncharacterized protein</fullName>
    </submittedName>
</protein>
<reference evidence="1 2" key="1">
    <citation type="submission" date="2015-09" db="EMBL/GenBank/DDBJ databases">
        <title>Trachymyrmex zeteki WGS genome.</title>
        <authorList>
            <person name="Nygaard S."/>
            <person name="Hu H."/>
            <person name="Boomsma J."/>
            <person name="Zhang G."/>
        </authorList>
    </citation>
    <scope>NUCLEOTIDE SEQUENCE [LARGE SCALE GENOMIC DNA]</scope>
    <source>
        <strain evidence="1">Tzet28-1</strain>
        <tissue evidence="1">Whole body</tissue>
    </source>
</reference>
<gene>
    <name evidence="1" type="ORF">ALC60_08607</name>
</gene>
<dbReference type="STRING" id="64791.A0A151WWK2"/>